<dbReference type="STRING" id="6248.A0A0K0EGT5"/>
<dbReference type="Gene3D" id="3.30.420.10">
    <property type="entry name" value="Ribonuclease H-like superfamily/Ribonuclease H"/>
    <property type="match status" value="1"/>
</dbReference>
<dbReference type="PANTHER" id="PTHR47326">
    <property type="entry name" value="TRANSPOSABLE ELEMENT TC3 TRANSPOSASE-LIKE PROTEIN"/>
    <property type="match status" value="1"/>
</dbReference>
<protein>
    <submittedName>
        <fullName evidence="1">Transposable element Tc3 transposase</fullName>
    </submittedName>
</protein>
<dbReference type="AlphaFoldDB" id="A0A0K0EGT5"/>
<organism evidence="1">
    <name type="scientific">Strongyloides stercoralis</name>
    <name type="common">Threadworm</name>
    <dbReference type="NCBI Taxonomy" id="6248"/>
    <lineage>
        <taxon>Eukaryota</taxon>
        <taxon>Metazoa</taxon>
        <taxon>Ecdysozoa</taxon>
        <taxon>Nematoda</taxon>
        <taxon>Chromadorea</taxon>
        <taxon>Rhabditida</taxon>
        <taxon>Tylenchina</taxon>
        <taxon>Panagrolaimomorpha</taxon>
        <taxon>Strongyloidoidea</taxon>
        <taxon>Strongyloididae</taxon>
        <taxon>Strongyloides</taxon>
    </lineage>
</organism>
<accession>A0A0K0EGT5</accession>
<dbReference type="InterPro" id="IPR036397">
    <property type="entry name" value="RNaseH_sf"/>
</dbReference>
<proteinExistence type="predicted"/>
<evidence type="ECO:0000313" key="1">
    <source>
        <dbReference type="WBParaSite" id="SSTP_0000869500.1"/>
    </source>
</evidence>
<dbReference type="GO" id="GO:0003676">
    <property type="term" value="F:nucleic acid binding"/>
    <property type="evidence" value="ECO:0007669"/>
    <property type="project" value="InterPro"/>
</dbReference>
<dbReference type="WBParaSite" id="SSTP_0000869500.1">
    <property type="protein sequence ID" value="SSTP_0000869500.1"/>
    <property type="gene ID" value="SSTP_0000869500"/>
</dbReference>
<sequence>MIEEFLVPELESDEGMWFQQDGAPSHTARETLDLLNRLFENRVISKKANINSPARSPNLNPLDFFLWGYLKDRVYSNSPKTLDELKENIERDIDNISEDMFQNVMRSFRSRL</sequence>
<name>A0A0K0EGT5_STRER</name>
<dbReference type="PANTHER" id="PTHR47326:SF1">
    <property type="entry name" value="HTH PSQ-TYPE DOMAIN-CONTAINING PROTEIN"/>
    <property type="match status" value="1"/>
</dbReference>
<reference evidence="1" key="1">
    <citation type="submission" date="2015-08" db="UniProtKB">
        <authorList>
            <consortium name="WormBaseParasite"/>
        </authorList>
    </citation>
    <scope>IDENTIFICATION</scope>
</reference>